<dbReference type="EMBL" id="NMPR01000184">
    <property type="protein sequence ID" value="KAA8628442.1"/>
    <property type="molecule type" value="Genomic_DNA"/>
</dbReference>
<dbReference type="AlphaFoldDB" id="A0A8S8ZJG5"/>
<organism evidence="2 3">
    <name type="scientific">Sordaria macrospora</name>
    <dbReference type="NCBI Taxonomy" id="5147"/>
    <lineage>
        <taxon>Eukaryota</taxon>
        <taxon>Fungi</taxon>
        <taxon>Dikarya</taxon>
        <taxon>Ascomycota</taxon>
        <taxon>Pezizomycotina</taxon>
        <taxon>Sordariomycetes</taxon>
        <taxon>Sordariomycetidae</taxon>
        <taxon>Sordariales</taxon>
        <taxon>Sordariaceae</taxon>
        <taxon>Sordaria</taxon>
    </lineage>
</organism>
<accession>A0A8S8ZJG5</accession>
<evidence type="ECO:0000313" key="3">
    <source>
        <dbReference type="Proteomes" id="UP000433876"/>
    </source>
</evidence>
<evidence type="ECO:0000313" key="2">
    <source>
        <dbReference type="EMBL" id="KAA8628442.1"/>
    </source>
</evidence>
<dbReference type="VEuPathDB" id="FungiDB:SMAC_05416"/>
<feature type="compositionally biased region" description="Polar residues" evidence="1">
    <location>
        <begin position="145"/>
        <end position="155"/>
    </location>
</feature>
<name>A0A8S8ZJG5_SORMA</name>
<reference evidence="2 3" key="1">
    <citation type="submission" date="2017-07" db="EMBL/GenBank/DDBJ databases">
        <title>Genome sequence of the Sordaria macrospora wild type strain R19027.</title>
        <authorList>
            <person name="Nowrousian M."/>
            <person name="Teichert I."/>
            <person name="Kueck U."/>
        </authorList>
    </citation>
    <scope>NUCLEOTIDE SEQUENCE [LARGE SCALE GENOMIC DNA]</scope>
    <source>
        <strain evidence="2 3">R19027</strain>
        <tissue evidence="2">Mycelium</tissue>
    </source>
</reference>
<feature type="region of interest" description="Disordered" evidence="1">
    <location>
        <begin position="145"/>
        <end position="209"/>
    </location>
</feature>
<gene>
    <name evidence="2" type="ORF">SMACR_05416</name>
</gene>
<feature type="compositionally biased region" description="Polar residues" evidence="1">
    <location>
        <begin position="165"/>
        <end position="176"/>
    </location>
</feature>
<feature type="compositionally biased region" description="Polar residues" evidence="1">
    <location>
        <begin position="193"/>
        <end position="208"/>
    </location>
</feature>
<feature type="region of interest" description="Disordered" evidence="1">
    <location>
        <begin position="221"/>
        <end position="250"/>
    </location>
</feature>
<evidence type="ECO:0000256" key="1">
    <source>
        <dbReference type="SAM" id="MobiDB-lite"/>
    </source>
</evidence>
<sequence>MAISHDPPSVLIGPGDFHTGPYYIIISGLPERTSWQDVKDFIKSQIPWKLDIYVSIFGKRQDSGWVRVIGFKAFNHVRRVLGESLFRGREILAHNPGYDETGAGLVLVRAPFFRDRSLFINPEALAADPTTSGSAVQVAEEYITPTASNPPSEQSYPGEPGQAQHVRSQVQGQGPPQATAPDVHFPPTPPNTPKATRSTSEPSMSLSGSRFRKLAITWREDPLDPTGKANPSPLPSAGPLSPSTQEEMGSSIKAELAPLLLSCSNQPSDPLETLECFPGTALATFISHELARRAIKVLRQSERLNARPVVDEVPAGDLGPSQQQSQTVGIGAAAKKLGSGKKISAGAGTRTVSAPAPALAVAKAGTTSPIGASAWGTPTTTNTATTPAITTRKKAPAVLVVNGSWKI</sequence>
<proteinExistence type="predicted"/>
<protein>
    <recommendedName>
        <fullName evidence="4">RRM domain-containing protein</fullName>
    </recommendedName>
</protein>
<evidence type="ECO:0008006" key="4">
    <source>
        <dbReference type="Google" id="ProtNLM"/>
    </source>
</evidence>
<dbReference type="Proteomes" id="UP000433876">
    <property type="component" value="Unassembled WGS sequence"/>
</dbReference>
<comment type="caution">
    <text evidence="2">The sequence shown here is derived from an EMBL/GenBank/DDBJ whole genome shotgun (WGS) entry which is preliminary data.</text>
</comment>